<keyword evidence="6" id="KW-0862">Zinc</keyword>
<dbReference type="FunFam" id="3.30.160.60:FF:000193">
    <property type="entry name" value="Zinc finger protein 300"/>
    <property type="match status" value="1"/>
</dbReference>
<dbReference type="FunFam" id="3.30.160.60:FF:000213">
    <property type="entry name" value="Zinc finger protein 624"/>
    <property type="match status" value="2"/>
</dbReference>
<evidence type="ECO:0000256" key="7">
    <source>
        <dbReference type="ARBA" id="ARBA00023015"/>
    </source>
</evidence>
<feature type="domain" description="C2H2-type" evidence="13">
    <location>
        <begin position="167"/>
        <end position="194"/>
    </location>
</feature>
<dbReference type="CTD" id="89887"/>
<reference evidence="14" key="2">
    <citation type="submission" date="2025-09" db="UniProtKB">
        <authorList>
            <consortium name="Ensembl"/>
        </authorList>
    </citation>
    <scope>IDENTIFICATION</scope>
</reference>
<feature type="domain" description="C2H2-type" evidence="13">
    <location>
        <begin position="195"/>
        <end position="222"/>
    </location>
</feature>
<evidence type="ECO:0000256" key="12">
    <source>
        <dbReference type="SAM" id="MobiDB-lite"/>
    </source>
</evidence>
<dbReference type="Proteomes" id="UP000261540">
    <property type="component" value="Unplaced"/>
</dbReference>
<feature type="domain" description="C2H2-type" evidence="13">
    <location>
        <begin position="748"/>
        <end position="775"/>
    </location>
</feature>
<dbReference type="PROSITE" id="PS00028">
    <property type="entry name" value="ZINC_FINGER_C2H2_1"/>
    <property type="match status" value="17"/>
</dbReference>
<dbReference type="InterPro" id="IPR013087">
    <property type="entry name" value="Znf_C2H2_type"/>
</dbReference>
<dbReference type="PANTHER" id="PTHR23234">
    <property type="entry name" value="ZNF44 PROTEIN"/>
    <property type="match status" value="1"/>
</dbReference>
<keyword evidence="9" id="KW-0804">Transcription</keyword>
<dbReference type="FunFam" id="3.30.160.60:FF:000495">
    <property type="entry name" value="zinc finger protein 668"/>
    <property type="match status" value="1"/>
</dbReference>
<keyword evidence="4" id="KW-0677">Repeat</keyword>
<dbReference type="SMART" id="SM00355">
    <property type="entry name" value="ZnF_C2H2"/>
    <property type="match status" value="17"/>
</dbReference>
<feature type="domain" description="C2H2-type" evidence="13">
    <location>
        <begin position="664"/>
        <end position="691"/>
    </location>
</feature>
<feature type="domain" description="C2H2-type" evidence="13">
    <location>
        <begin position="488"/>
        <end position="516"/>
    </location>
</feature>
<dbReference type="PANTHER" id="PTHR23234:SF10">
    <property type="entry name" value="RIKEN CDNA 6720489N17 GENE-RELATED"/>
    <property type="match status" value="1"/>
</dbReference>
<evidence type="ECO:0000256" key="4">
    <source>
        <dbReference type="ARBA" id="ARBA00022737"/>
    </source>
</evidence>
<keyword evidence="8" id="KW-0238">DNA-binding</keyword>
<keyword evidence="5 11" id="KW-0863">Zinc-finger</keyword>
<dbReference type="FunFam" id="3.30.160.60:FF:000135">
    <property type="entry name" value="Zinc finger protein 358"/>
    <property type="match status" value="1"/>
</dbReference>
<feature type="compositionally biased region" description="Low complexity" evidence="12">
    <location>
        <begin position="621"/>
        <end position="632"/>
    </location>
</feature>
<dbReference type="InterPro" id="IPR036236">
    <property type="entry name" value="Znf_C2H2_sf"/>
</dbReference>
<comment type="subcellular location">
    <subcellularLocation>
        <location evidence="1">Nucleus</location>
    </subcellularLocation>
</comment>
<feature type="domain" description="C2H2-type" evidence="13">
    <location>
        <begin position="364"/>
        <end position="388"/>
    </location>
</feature>
<dbReference type="FunFam" id="3.30.160.60:FF:000295">
    <property type="entry name" value="zinc finger protein 19"/>
    <property type="match status" value="1"/>
</dbReference>
<comment type="similarity">
    <text evidence="2">Belongs to the krueppel C2H2-type zinc-finger protein family.</text>
</comment>
<organism evidence="14 15">
    <name type="scientific">Paramormyrops kingsleyae</name>
    <dbReference type="NCBI Taxonomy" id="1676925"/>
    <lineage>
        <taxon>Eukaryota</taxon>
        <taxon>Metazoa</taxon>
        <taxon>Chordata</taxon>
        <taxon>Craniata</taxon>
        <taxon>Vertebrata</taxon>
        <taxon>Euteleostomi</taxon>
        <taxon>Actinopterygii</taxon>
        <taxon>Neopterygii</taxon>
        <taxon>Teleostei</taxon>
        <taxon>Osteoglossocephala</taxon>
        <taxon>Osteoglossomorpha</taxon>
        <taxon>Osteoglossiformes</taxon>
        <taxon>Mormyridae</taxon>
        <taxon>Paramormyrops</taxon>
    </lineage>
</organism>
<dbReference type="FunFam" id="3.30.160.60:FF:000110">
    <property type="entry name" value="Zinc finger protein-like"/>
    <property type="match status" value="1"/>
</dbReference>
<feature type="compositionally biased region" description="Polar residues" evidence="12">
    <location>
        <begin position="1006"/>
        <end position="1017"/>
    </location>
</feature>
<evidence type="ECO:0000256" key="11">
    <source>
        <dbReference type="PROSITE-ProRule" id="PRU00042"/>
    </source>
</evidence>
<dbReference type="GeneTree" id="ENSGT00940000155965"/>
<feature type="domain" description="C2H2-type" evidence="13">
    <location>
        <begin position="776"/>
        <end position="803"/>
    </location>
</feature>
<dbReference type="Gene3D" id="3.30.160.60">
    <property type="entry name" value="Classic Zinc Finger"/>
    <property type="match status" value="15"/>
</dbReference>
<keyword evidence="7" id="KW-0805">Transcription regulation</keyword>
<keyword evidence="15" id="KW-1185">Reference proteome</keyword>
<evidence type="ECO:0000256" key="8">
    <source>
        <dbReference type="ARBA" id="ARBA00023125"/>
    </source>
</evidence>
<dbReference type="GO" id="GO:0003677">
    <property type="term" value="F:DNA binding"/>
    <property type="evidence" value="ECO:0007669"/>
    <property type="project" value="UniProtKB-KW"/>
</dbReference>
<feature type="domain" description="C2H2-type" evidence="13">
    <location>
        <begin position="223"/>
        <end position="250"/>
    </location>
</feature>
<evidence type="ECO:0000256" key="10">
    <source>
        <dbReference type="ARBA" id="ARBA00023242"/>
    </source>
</evidence>
<protein>
    <submittedName>
        <fullName evidence="14">Zinc finger protein 628</fullName>
    </submittedName>
</protein>
<evidence type="ECO:0000313" key="15">
    <source>
        <dbReference type="Proteomes" id="UP000261540"/>
    </source>
</evidence>
<dbReference type="FunFam" id="3.30.160.60:FF:002343">
    <property type="entry name" value="Zinc finger protein 33A"/>
    <property type="match status" value="1"/>
</dbReference>
<dbReference type="SUPFAM" id="SSF57667">
    <property type="entry name" value="beta-beta-alpha zinc fingers"/>
    <property type="match status" value="9"/>
</dbReference>
<feature type="domain" description="C2H2-type" evidence="13">
    <location>
        <begin position="111"/>
        <end position="138"/>
    </location>
</feature>
<feature type="region of interest" description="Disordered" evidence="12">
    <location>
        <begin position="1064"/>
        <end position="1087"/>
    </location>
</feature>
<dbReference type="Ensembl" id="ENSPKIT00000038834.1">
    <property type="protein sequence ID" value="ENSPKIP00000014394.1"/>
    <property type="gene ID" value="ENSPKIG00000001476.1"/>
</dbReference>
<proteinExistence type="inferred from homology"/>
<feature type="domain" description="C2H2-type" evidence="13">
    <location>
        <begin position="526"/>
        <end position="553"/>
    </location>
</feature>
<evidence type="ECO:0000259" key="13">
    <source>
        <dbReference type="PROSITE" id="PS50157"/>
    </source>
</evidence>
<evidence type="ECO:0000256" key="1">
    <source>
        <dbReference type="ARBA" id="ARBA00004123"/>
    </source>
</evidence>
<dbReference type="Pfam" id="PF00096">
    <property type="entry name" value="zf-C2H2"/>
    <property type="match status" value="14"/>
</dbReference>
<feature type="region of interest" description="Disordered" evidence="12">
    <location>
        <begin position="1402"/>
        <end position="1433"/>
    </location>
</feature>
<feature type="domain" description="C2H2-type" evidence="13">
    <location>
        <begin position="139"/>
        <end position="166"/>
    </location>
</feature>
<dbReference type="KEGG" id="pki:111845790"/>
<dbReference type="InterPro" id="IPR050758">
    <property type="entry name" value="Znf_C2H2-type"/>
</dbReference>
<feature type="compositionally biased region" description="Polar residues" evidence="12">
    <location>
        <begin position="1410"/>
        <end position="1433"/>
    </location>
</feature>
<feature type="domain" description="C2H2-type" evidence="13">
    <location>
        <begin position="251"/>
        <end position="278"/>
    </location>
</feature>
<evidence type="ECO:0000313" key="14">
    <source>
        <dbReference type="Ensembl" id="ENSPKIP00000014394.1"/>
    </source>
</evidence>
<evidence type="ECO:0000256" key="2">
    <source>
        <dbReference type="ARBA" id="ARBA00006991"/>
    </source>
</evidence>
<evidence type="ECO:0000256" key="6">
    <source>
        <dbReference type="ARBA" id="ARBA00022833"/>
    </source>
</evidence>
<evidence type="ECO:0000256" key="3">
    <source>
        <dbReference type="ARBA" id="ARBA00022723"/>
    </source>
</evidence>
<feature type="compositionally biased region" description="Basic residues" evidence="12">
    <location>
        <begin position="1020"/>
        <end position="1029"/>
    </location>
</feature>
<accession>A0A3B3R833</accession>
<dbReference type="PROSITE" id="PS50157">
    <property type="entry name" value="ZINC_FINGER_C2H2_2"/>
    <property type="match status" value="17"/>
</dbReference>
<feature type="domain" description="C2H2-type" evidence="13">
    <location>
        <begin position="692"/>
        <end position="719"/>
    </location>
</feature>
<feature type="domain" description="C2H2-type" evidence="13">
    <location>
        <begin position="804"/>
        <end position="831"/>
    </location>
</feature>
<feature type="region of interest" description="Disordered" evidence="12">
    <location>
        <begin position="1006"/>
        <end position="1049"/>
    </location>
</feature>
<feature type="region of interest" description="Disordered" evidence="12">
    <location>
        <begin position="824"/>
        <end position="846"/>
    </location>
</feature>
<dbReference type="FunFam" id="3.30.160.60:FF:002716">
    <property type="entry name" value="Zinc finger protein 212"/>
    <property type="match status" value="1"/>
</dbReference>
<feature type="domain" description="C2H2-type" evidence="13">
    <location>
        <begin position="83"/>
        <end position="110"/>
    </location>
</feature>
<keyword evidence="3" id="KW-0479">Metal-binding</keyword>
<name>A0A3B3R833_9TELE</name>
<reference evidence="14" key="1">
    <citation type="submission" date="2025-08" db="UniProtKB">
        <authorList>
            <consortium name="Ensembl"/>
        </authorList>
    </citation>
    <scope>IDENTIFICATION</scope>
</reference>
<dbReference type="FunFam" id="3.30.160.60:FF:000520">
    <property type="entry name" value="zinc finger protein 629 isoform X2"/>
    <property type="match status" value="1"/>
</dbReference>
<dbReference type="FunFam" id="3.30.160.60:FF:000454">
    <property type="entry name" value="Zinc finger protein 624"/>
    <property type="match status" value="1"/>
</dbReference>
<keyword evidence="10" id="KW-0539">Nucleus</keyword>
<dbReference type="GO" id="GO:0008270">
    <property type="term" value="F:zinc ion binding"/>
    <property type="evidence" value="ECO:0007669"/>
    <property type="project" value="UniProtKB-KW"/>
</dbReference>
<sequence length="1433" mass="153366">MPTPGNRMANTVATLVVQTELLPSEPRTSLSPFPPLLAAADEGDEDVERENVQQLEKGASRVVLTGVEIVQSASAPQNPEHPFQCLDCGKSFKWSSRLAHHQRSHNNERPYRCNLCPKAFKGSSALLYHQRSHSGEKPYKCEDCGKAFKRSSLLQVHRNVHTGLRTFQCPYCPLTFKWSSHYQYHLRQHTGECPYPCDTCPKAFKNSSSLRRHKNVHLGLKPYVCAVCTKAFTQSTNLRQHMRIHTGERPYICSECGRSFTHSSNLALHRISHVEGKGRSGGGKAAPPTESATSVEVGVEVGITDVVGLVAQEAAVGVGVGEVFLSHHAPSQNPALMPQLTLTPGENVTAEVDVTTGGAGVLLYSCGGCSQTFSTHTELEEHQALHLGALGQTDEGGGGAGDESGTEGGVALVGAGPLLADFEEVVETTTSSENNHSAADMLGLPGAADGGVQSQAQFDLLQSFTEVPQLPPATAISTIAAAGVGGSTECTYCGKNFKTVGGLNRHLSQAHSSTPSHPQSQSRSQFSCSACDRSFSLLSSLLTHQHSHTPEQRLLAEAEAEIVCPPSLSLSLPLPTSLGAKGREREEAEREIHVSLIAVTEEGTRETAKPGRGGNKGQKKGGSNKNLSGNSSERPYRCSECGKAFKGSSGLRYHMRDHTGERPYRCTECGKSFKRSSLLSIHQRVHTGVRAFQCPYCPLTFKWSSHYQYHLRQHTGERPYVCQECGKSFKNTSCLRRHSQLHSGVRPHICSVCSKSFSQTSNLKQHERTHSGERPFQCGQCHKSFTHSSNLQLHLRTHSARKDFKCQLCGKEFVMHSYLQRHLRTHTGGSGSTKDGSRASKGSSTLNLSVNTNMGANAISFPEAPAKSTLILSPPNLDIPPNTSQNYFMIQTPTGLQLIPLSAPTPAPPPPPPPQSQNYLLLQCQSTNGNQPSLILVPTSSAATVAPPTPSPQPLSVVQTVPALQQVLGTNQMQIPPFQTIQTQPRFILTNTNAPVTSAVVRNAAPNSQNLRKTSWMRSPRPKRPRRSKAVLQQKAAKPSGGAPSNLLETLSNSAAGASSTTITASTTLSTPTPPITVSSVSSSLSAPSVAMTDSKNISMSDAAVPSVSSTWGGNPTITAPDRKCSDAVGGEQFVLCFQKQGEEAGEKERLQAEGGGEESYVLQFGGDGLGDGRQVGKEGSFVLEIQTQGKGETQDRKVTEQVVSLDLLQNWEGVDKGEQESGMSREGDGGGESFVLHFQTEGERGEEDPPNTFSAAQRDDLGLDCHPAQALVPCGQQEVVFELGNDAKMVPPGPGERVQMIALIEGEGNTSDTGGTYNRTGRAVSEGEGSMEGIFQLEGGEEIVIIEVSTSSLREAAMEGESGILEKTEACEDDGDRGTGMAMEEDIGSDVKLQAGIDESSGMKESMQHVVQSDTQAFSSTAGPVTSTSNTS</sequence>
<evidence type="ECO:0000256" key="9">
    <source>
        <dbReference type="ARBA" id="ARBA00023163"/>
    </source>
</evidence>
<dbReference type="FunFam" id="3.30.160.60:FF:000016">
    <property type="entry name" value="zinc finger protein 37 homolog"/>
    <property type="match status" value="1"/>
</dbReference>
<feature type="region of interest" description="Disordered" evidence="12">
    <location>
        <begin position="595"/>
        <end position="637"/>
    </location>
</feature>
<evidence type="ECO:0000256" key="5">
    <source>
        <dbReference type="ARBA" id="ARBA00022771"/>
    </source>
</evidence>
<feature type="domain" description="C2H2-type" evidence="13">
    <location>
        <begin position="720"/>
        <end position="747"/>
    </location>
</feature>
<feature type="domain" description="C2H2-type" evidence="13">
    <location>
        <begin position="636"/>
        <end position="663"/>
    </location>
</feature>
<dbReference type="GO" id="GO:0005634">
    <property type="term" value="C:nucleus"/>
    <property type="evidence" value="ECO:0007669"/>
    <property type="project" value="UniProtKB-SubCell"/>
</dbReference>
<dbReference type="OrthoDB" id="9885925at2759"/>